<accession>A0ABY6J001</accession>
<feature type="modified residue" description="4-aspartylphosphate" evidence="1">
    <location>
        <position position="56"/>
    </location>
</feature>
<keyword evidence="4" id="KW-1185">Reference proteome</keyword>
<dbReference type="GO" id="GO:0003677">
    <property type="term" value="F:DNA binding"/>
    <property type="evidence" value="ECO:0007669"/>
    <property type="project" value="UniProtKB-KW"/>
</dbReference>
<sequence>MMNILIIEDEPNAAQQLMKMIKACRPLFQFSPVIDSVEAAVQHLQHQHAPDLIFLDIHLSDGHAFDIVAHIDLPCPVIFTTAYDEYALKAFEVNSIDYLLKPIAPERVTKAITKFEQHYASRPRFQQLLPERGHYKQSFLVPFKDKLLPVRVSDFAWFEINNAVVSGVKFDGTVHILEERSLDALVKHIDPRQFYRANRQLIINKAALKEVAQYFNGKLLVKTLPQPREKIIISRDKVTQFKSWVTA</sequence>
<dbReference type="PROSITE" id="PS50110">
    <property type="entry name" value="RESPONSE_REGULATORY"/>
    <property type="match status" value="1"/>
</dbReference>
<dbReference type="InterPro" id="IPR007492">
    <property type="entry name" value="LytTR_DNA-bd_dom"/>
</dbReference>
<dbReference type="EMBL" id="CP107006">
    <property type="protein sequence ID" value="UYQ91972.1"/>
    <property type="molecule type" value="Genomic_DNA"/>
</dbReference>
<dbReference type="Gene3D" id="2.40.50.1020">
    <property type="entry name" value="LytTr DNA-binding domain"/>
    <property type="match status" value="1"/>
</dbReference>
<evidence type="ECO:0000313" key="3">
    <source>
        <dbReference type="EMBL" id="UYQ91972.1"/>
    </source>
</evidence>
<dbReference type="PANTHER" id="PTHR37299:SF1">
    <property type="entry name" value="STAGE 0 SPORULATION PROTEIN A HOMOLOG"/>
    <property type="match status" value="1"/>
</dbReference>
<dbReference type="Gene3D" id="3.40.50.2300">
    <property type="match status" value="1"/>
</dbReference>
<feature type="domain" description="Response regulatory" evidence="2">
    <location>
        <begin position="3"/>
        <end position="116"/>
    </location>
</feature>
<evidence type="ECO:0000259" key="2">
    <source>
        <dbReference type="PROSITE" id="PS50110"/>
    </source>
</evidence>
<organism evidence="3 4">
    <name type="scientific">Chitinophaga horti</name>
    <dbReference type="NCBI Taxonomy" id="2920382"/>
    <lineage>
        <taxon>Bacteria</taxon>
        <taxon>Pseudomonadati</taxon>
        <taxon>Bacteroidota</taxon>
        <taxon>Chitinophagia</taxon>
        <taxon>Chitinophagales</taxon>
        <taxon>Chitinophagaceae</taxon>
        <taxon>Chitinophaga</taxon>
    </lineage>
</organism>
<evidence type="ECO:0000313" key="4">
    <source>
        <dbReference type="Proteomes" id="UP001162741"/>
    </source>
</evidence>
<gene>
    <name evidence="3" type="ORF">MKQ68_17955</name>
</gene>
<protein>
    <submittedName>
        <fullName evidence="3">LytTR family DNA-binding domain-containing protein</fullName>
    </submittedName>
</protein>
<dbReference type="Proteomes" id="UP001162741">
    <property type="component" value="Chromosome"/>
</dbReference>
<dbReference type="Pfam" id="PF04397">
    <property type="entry name" value="LytTR"/>
    <property type="match status" value="1"/>
</dbReference>
<evidence type="ECO:0000256" key="1">
    <source>
        <dbReference type="PROSITE-ProRule" id="PRU00169"/>
    </source>
</evidence>
<dbReference type="SMART" id="SM00850">
    <property type="entry name" value="LytTR"/>
    <property type="match status" value="1"/>
</dbReference>
<dbReference type="PANTHER" id="PTHR37299">
    <property type="entry name" value="TRANSCRIPTIONAL REGULATOR-RELATED"/>
    <property type="match status" value="1"/>
</dbReference>
<keyword evidence="1" id="KW-0597">Phosphoprotein</keyword>
<proteinExistence type="predicted"/>
<dbReference type="InterPro" id="IPR001789">
    <property type="entry name" value="Sig_transdc_resp-reg_receiver"/>
</dbReference>
<name>A0ABY6J001_9BACT</name>
<reference evidence="3" key="1">
    <citation type="submission" date="2022-10" db="EMBL/GenBank/DDBJ databases">
        <title>Chitinophaga sp. nov., isolated from soil.</title>
        <authorList>
            <person name="Jeon C.O."/>
        </authorList>
    </citation>
    <scope>NUCLEOTIDE SEQUENCE</scope>
    <source>
        <strain evidence="3">R8</strain>
    </source>
</reference>
<dbReference type="InterPro" id="IPR011006">
    <property type="entry name" value="CheY-like_superfamily"/>
</dbReference>
<dbReference type="SUPFAM" id="SSF52172">
    <property type="entry name" value="CheY-like"/>
    <property type="match status" value="1"/>
</dbReference>
<keyword evidence="3" id="KW-0238">DNA-binding</keyword>
<dbReference type="InterPro" id="IPR046947">
    <property type="entry name" value="LytR-like"/>
</dbReference>
<dbReference type="SMART" id="SM00448">
    <property type="entry name" value="REC"/>
    <property type="match status" value="1"/>
</dbReference>
<dbReference type="RefSeq" id="WP_244842105.1">
    <property type="nucleotide sequence ID" value="NZ_CP107006.1"/>
</dbReference>
<dbReference type="Pfam" id="PF00072">
    <property type="entry name" value="Response_reg"/>
    <property type="match status" value="1"/>
</dbReference>